<protein>
    <submittedName>
        <fullName evidence="1">Uncharacterized protein</fullName>
    </submittedName>
</protein>
<dbReference type="AlphaFoldDB" id="A0A4P8IMQ0"/>
<accession>A0A4P8IMQ0</accession>
<dbReference type="KEGG" id="tvl:FAZ95_14320"/>
<evidence type="ECO:0000313" key="2">
    <source>
        <dbReference type="Proteomes" id="UP000298656"/>
    </source>
</evidence>
<organism evidence="1 2">
    <name type="scientific">Trinickia violacea</name>
    <dbReference type="NCBI Taxonomy" id="2571746"/>
    <lineage>
        <taxon>Bacteria</taxon>
        <taxon>Pseudomonadati</taxon>
        <taxon>Pseudomonadota</taxon>
        <taxon>Betaproteobacteria</taxon>
        <taxon>Burkholderiales</taxon>
        <taxon>Burkholderiaceae</taxon>
        <taxon>Trinickia</taxon>
    </lineage>
</organism>
<dbReference type="EMBL" id="CP040077">
    <property type="protein sequence ID" value="QCP50252.1"/>
    <property type="molecule type" value="Genomic_DNA"/>
</dbReference>
<keyword evidence="2" id="KW-1185">Reference proteome</keyword>
<dbReference type="OrthoDB" id="9101083at2"/>
<name>A0A4P8IMQ0_9BURK</name>
<evidence type="ECO:0000313" key="1">
    <source>
        <dbReference type="EMBL" id="QCP50252.1"/>
    </source>
</evidence>
<dbReference type="Proteomes" id="UP000298656">
    <property type="component" value="Chromosome 1"/>
</dbReference>
<dbReference type="RefSeq" id="WP_137333071.1">
    <property type="nucleotide sequence ID" value="NZ_CP040077.1"/>
</dbReference>
<sequence>MQSPALFHALLDYLEAHNTLPIDIQRFVDRWHRLRPHDAFPCPVCYLVGEEQPLAALPAQGDFEPFKCPGCQTQFDIPIDE</sequence>
<proteinExistence type="predicted"/>
<gene>
    <name evidence="1" type="ORF">FAZ95_14320</name>
</gene>
<reference evidence="1 2" key="1">
    <citation type="submission" date="2019-05" db="EMBL/GenBank/DDBJ databases">
        <title>Burkholderia sp. DHOD12, isolated from subtropical forest soil.</title>
        <authorList>
            <person name="Gao Z.-H."/>
            <person name="Qiu L.-H."/>
        </authorList>
    </citation>
    <scope>NUCLEOTIDE SEQUENCE [LARGE SCALE GENOMIC DNA]</scope>
    <source>
        <strain evidence="1 2">DHOD12</strain>
    </source>
</reference>